<dbReference type="EMBL" id="VMVH01000028">
    <property type="protein sequence ID" value="TVW28140.1"/>
    <property type="molecule type" value="Genomic_DNA"/>
</dbReference>
<protein>
    <submittedName>
        <fullName evidence="2">Uncharacterized protein</fullName>
    </submittedName>
</protein>
<sequence>MIESILESSSGGYNLFRGNSSPAIPCWNDKLLTKFPNSVEEVILPSEFTVLSSKNRRTLLHSVL</sequence>
<comment type="caution">
    <text evidence="2">The sequence shown here is derived from an EMBL/GenBank/DDBJ whole genome shotgun (WGS) entry which is preliminary data.</text>
</comment>
<dbReference type="AlphaFoldDB" id="A0A559A2P8"/>
<evidence type="ECO:0000313" key="2">
    <source>
        <dbReference type="EMBL" id="TVW83915.1"/>
    </source>
</evidence>
<evidence type="ECO:0000313" key="1">
    <source>
        <dbReference type="EMBL" id="TVW28140.1"/>
    </source>
</evidence>
<evidence type="ECO:0000313" key="4">
    <source>
        <dbReference type="Proteomes" id="UP000320896"/>
    </source>
</evidence>
<proteinExistence type="predicted"/>
<gene>
    <name evidence="2" type="ORF">AZJ70_07535</name>
    <name evidence="1" type="ORF">AZK02_02795</name>
</gene>
<reference evidence="3 4" key="1">
    <citation type="submission" date="2019-07" db="EMBL/GenBank/DDBJ databases">
        <authorList>
            <person name="Mohale T."/>
        </authorList>
    </citation>
    <scope>NUCLEOTIDE SEQUENCE [LARGE SCALE GENOMIC DNA]</scope>
    <source>
        <strain evidence="2 4">NTPn 126</strain>
        <strain evidence="1 3">NTPn 189</strain>
    </source>
</reference>
<accession>A0A559A2P8</accession>
<dbReference type="EMBL" id="VMWH01000085">
    <property type="protein sequence ID" value="TVW83915.1"/>
    <property type="molecule type" value="Genomic_DNA"/>
</dbReference>
<organism evidence="2 4">
    <name type="scientific">Streptococcus pneumoniae</name>
    <dbReference type="NCBI Taxonomy" id="1313"/>
    <lineage>
        <taxon>Bacteria</taxon>
        <taxon>Bacillati</taxon>
        <taxon>Bacillota</taxon>
        <taxon>Bacilli</taxon>
        <taxon>Lactobacillales</taxon>
        <taxon>Streptococcaceae</taxon>
        <taxon>Streptococcus</taxon>
    </lineage>
</organism>
<dbReference type="Proteomes" id="UP000318940">
    <property type="component" value="Unassembled WGS sequence"/>
</dbReference>
<evidence type="ECO:0000313" key="3">
    <source>
        <dbReference type="Proteomes" id="UP000318940"/>
    </source>
</evidence>
<name>A0A559A2P8_STREE</name>
<dbReference type="Proteomes" id="UP000320896">
    <property type="component" value="Unassembled WGS sequence"/>
</dbReference>